<proteinExistence type="predicted"/>
<sequence>MNHFHVAHLWVSGLLQAFEKVGLDTRQLGTGIHEIREGQIIDGHHLGIEATRTLWHRASAISHNPLLGIDVARRQSPRTGGVLLPIMLHSPTALQALRHMVDYQPLLSDSGQYRIHPVSTNRLVRCEYVPAPGAVVVSNQQVLSIVTQTLGLLRTVTNHRLRVRRFFVPEGMAAEPIGQALNCPCQGHSGNFFLEMDGEAMAAPVSERDEHLYQINLSYAEGLIRAKRRRQTFIDGIKELIDDDRPALRTIDDVALALGLHKRVLQRHLREHDTSFRQLKISVLKTRTLQRMIVQGWRTDSIAEELGYSDLSTFHRAFKNWFGVSPRRFREQPHV</sequence>
<evidence type="ECO:0000313" key="6">
    <source>
        <dbReference type="Proteomes" id="UP000771797"/>
    </source>
</evidence>
<dbReference type="RefSeq" id="WP_159660943.1">
    <property type="nucleotide sequence ID" value="NZ_AQPF01000020.1"/>
</dbReference>
<organism evidence="5 6">
    <name type="scientific">Alcanivorax xiamenensis</name>
    <dbReference type="NCBI Taxonomy" id="1177156"/>
    <lineage>
        <taxon>Bacteria</taxon>
        <taxon>Pseudomonadati</taxon>
        <taxon>Pseudomonadota</taxon>
        <taxon>Gammaproteobacteria</taxon>
        <taxon>Oceanospirillales</taxon>
        <taxon>Alcanivoracaceae</taxon>
        <taxon>Alcanivorax</taxon>
    </lineage>
</organism>
<comment type="caution">
    <text evidence="5">The sequence shown here is derived from an EMBL/GenBank/DDBJ whole genome shotgun (WGS) entry which is preliminary data.</text>
</comment>
<dbReference type="PANTHER" id="PTHR47894">
    <property type="entry name" value="HTH-TYPE TRANSCRIPTIONAL REGULATOR GADX"/>
    <property type="match status" value="1"/>
</dbReference>
<evidence type="ECO:0000256" key="3">
    <source>
        <dbReference type="ARBA" id="ARBA00023163"/>
    </source>
</evidence>
<gene>
    <name evidence="5" type="ORF">A6D6_02538</name>
</gene>
<evidence type="ECO:0000256" key="1">
    <source>
        <dbReference type="ARBA" id="ARBA00023015"/>
    </source>
</evidence>
<dbReference type="Pfam" id="PF12625">
    <property type="entry name" value="Arabinose_bd"/>
    <property type="match status" value="1"/>
</dbReference>
<dbReference type="InterPro" id="IPR020449">
    <property type="entry name" value="Tscrpt_reg_AraC-type_HTH"/>
</dbReference>
<reference evidence="5 6" key="1">
    <citation type="submission" date="2012-09" db="EMBL/GenBank/DDBJ databases">
        <title>Genome Sequence of alkane-degrading Bacterium Alcanivorax sp. 6-D-6.</title>
        <authorList>
            <person name="Lai Q."/>
            <person name="Shao Z."/>
        </authorList>
    </citation>
    <scope>NUCLEOTIDE SEQUENCE [LARGE SCALE GENOMIC DNA]</scope>
    <source>
        <strain evidence="5 6">6-D-6</strain>
    </source>
</reference>
<dbReference type="Proteomes" id="UP000771797">
    <property type="component" value="Unassembled WGS sequence"/>
</dbReference>
<feature type="domain" description="HTH araC/xylS-type" evidence="4">
    <location>
        <begin position="235"/>
        <end position="332"/>
    </location>
</feature>
<dbReference type="InterPro" id="IPR032687">
    <property type="entry name" value="AraC-type_N"/>
</dbReference>
<protein>
    <submittedName>
        <fullName evidence="5">AraC family transcriptional regulator</fullName>
    </submittedName>
</protein>
<dbReference type="Pfam" id="PF12833">
    <property type="entry name" value="HTH_18"/>
    <property type="match status" value="1"/>
</dbReference>
<name>A0ABQ6Y7J5_9GAMM</name>
<accession>A0ABQ6Y7J5</accession>
<keyword evidence="6" id="KW-1185">Reference proteome</keyword>
<dbReference type="InterPro" id="IPR018060">
    <property type="entry name" value="HTH_AraC"/>
</dbReference>
<keyword evidence="1" id="KW-0805">Transcription regulation</keyword>
<dbReference type="InterPro" id="IPR009057">
    <property type="entry name" value="Homeodomain-like_sf"/>
</dbReference>
<evidence type="ECO:0000313" key="5">
    <source>
        <dbReference type="EMBL" id="KAF0805153.1"/>
    </source>
</evidence>
<dbReference type="Gene3D" id="1.10.10.60">
    <property type="entry name" value="Homeodomain-like"/>
    <property type="match status" value="1"/>
</dbReference>
<evidence type="ECO:0000256" key="2">
    <source>
        <dbReference type="ARBA" id="ARBA00023125"/>
    </source>
</evidence>
<dbReference type="SMART" id="SM00342">
    <property type="entry name" value="HTH_ARAC"/>
    <property type="match status" value="1"/>
</dbReference>
<dbReference type="PROSITE" id="PS01124">
    <property type="entry name" value="HTH_ARAC_FAMILY_2"/>
    <property type="match status" value="1"/>
</dbReference>
<keyword evidence="2" id="KW-0238">DNA-binding</keyword>
<dbReference type="EMBL" id="AQPF01000020">
    <property type="protein sequence ID" value="KAF0805153.1"/>
    <property type="molecule type" value="Genomic_DNA"/>
</dbReference>
<dbReference type="PRINTS" id="PR00032">
    <property type="entry name" value="HTHARAC"/>
</dbReference>
<dbReference type="PANTHER" id="PTHR47894:SF1">
    <property type="entry name" value="HTH-TYPE TRANSCRIPTIONAL REGULATOR VQSM"/>
    <property type="match status" value="1"/>
</dbReference>
<keyword evidence="3" id="KW-0804">Transcription</keyword>
<evidence type="ECO:0000259" key="4">
    <source>
        <dbReference type="PROSITE" id="PS01124"/>
    </source>
</evidence>
<dbReference type="SUPFAM" id="SSF46689">
    <property type="entry name" value="Homeodomain-like"/>
    <property type="match status" value="1"/>
</dbReference>